<accession>A0A563UBU3</accession>
<evidence type="ECO:0000313" key="2">
    <source>
        <dbReference type="Proteomes" id="UP000320042"/>
    </source>
</evidence>
<comment type="caution">
    <text evidence="1">The sequence shown here is derived from an EMBL/GenBank/DDBJ whole genome shotgun (WGS) entry which is preliminary data.</text>
</comment>
<dbReference type="EMBL" id="VOEJ01000005">
    <property type="protein sequence ID" value="TWR28842.1"/>
    <property type="molecule type" value="Genomic_DNA"/>
</dbReference>
<dbReference type="OrthoDB" id="981159at2"/>
<gene>
    <name evidence="1" type="ORF">FPZ43_11265</name>
</gene>
<proteinExistence type="predicted"/>
<dbReference type="RefSeq" id="WP_146382027.1">
    <property type="nucleotide sequence ID" value="NZ_VOEJ01000005.1"/>
</dbReference>
<protein>
    <submittedName>
        <fullName evidence="1">Uncharacterized protein</fullName>
    </submittedName>
</protein>
<reference evidence="1 2" key="1">
    <citation type="submission" date="2019-07" db="EMBL/GenBank/DDBJ databases">
        <authorList>
            <person name="Kim J."/>
        </authorList>
    </citation>
    <scope>NUCLEOTIDE SEQUENCE [LARGE SCALE GENOMIC DNA]</scope>
    <source>
        <strain evidence="2">dk17</strain>
    </source>
</reference>
<dbReference type="AlphaFoldDB" id="A0A563UBU3"/>
<dbReference type="Proteomes" id="UP000320042">
    <property type="component" value="Unassembled WGS sequence"/>
</dbReference>
<evidence type="ECO:0000313" key="1">
    <source>
        <dbReference type="EMBL" id="TWR28842.1"/>
    </source>
</evidence>
<sequence>MSKRDGQILEAQIRRSSYSISEIAGLMGVDRRTIYNLFSTKDVKTEYIIQIGNLIKYDFSYDFPNKVKHTDFNFKPLPASSEENRNNWKDRYIELLEKYTKLLNRMIDEDK</sequence>
<name>A0A563UBU3_9SPHI</name>
<keyword evidence="2" id="KW-1185">Reference proteome</keyword>
<organism evidence="1 2">
    <name type="scientific">Mucilaginibacter pallidiroseus</name>
    <dbReference type="NCBI Taxonomy" id="2599295"/>
    <lineage>
        <taxon>Bacteria</taxon>
        <taxon>Pseudomonadati</taxon>
        <taxon>Bacteroidota</taxon>
        <taxon>Sphingobacteriia</taxon>
        <taxon>Sphingobacteriales</taxon>
        <taxon>Sphingobacteriaceae</taxon>
        <taxon>Mucilaginibacter</taxon>
    </lineage>
</organism>